<keyword evidence="1" id="KW-0328">Glycosyltransferase</keyword>
<keyword evidence="2" id="KW-1185">Reference proteome</keyword>
<name>A0ACB7WU07_DIOAL</name>
<protein>
    <submittedName>
        <fullName evidence="1">GPI mannosyltransferase 1 protein</fullName>
    </submittedName>
</protein>
<gene>
    <name evidence="1" type="ORF">IHE45_01G031200</name>
</gene>
<accession>A0ACB7WU07</accession>
<evidence type="ECO:0000313" key="2">
    <source>
        <dbReference type="Proteomes" id="UP000827976"/>
    </source>
</evidence>
<dbReference type="EMBL" id="CM037011">
    <property type="protein sequence ID" value="KAH7691923.1"/>
    <property type="molecule type" value="Genomic_DNA"/>
</dbReference>
<keyword evidence="1" id="KW-0808">Transferase</keyword>
<organism evidence="1 2">
    <name type="scientific">Dioscorea alata</name>
    <name type="common">Purple yam</name>
    <dbReference type="NCBI Taxonomy" id="55571"/>
    <lineage>
        <taxon>Eukaryota</taxon>
        <taxon>Viridiplantae</taxon>
        <taxon>Streptophyta</taxon>
        <taxon>Embryophyta</taxon>
        <taxon>Tracheophyta</taxon>
        <taxon>Spermatophyta</taxon>
        <taxon>Magnoliopsida</taxon>
        <taxon>Liliopsida</taxon>
        <taxon>Dioscoreales</taxon>
        <taxon>Dioscoreaceae</taxon>
        <taxon>Dioscorea</taxon>
    </lineage>
</organism>
<proteinExistence type="predicted"/>
<evidence type="ECO:0000313" key="1">
    <source>
        <dbReference type="EMBL" id="KAH7691923.1"/>
    </source>
</evidence>
<reference evidence="2" key="1">
    <citation type="journal article" date="2022" name="Nat. Commun.">
        <title>Chromosome evolution and the genetic basis of agronomically important traits in greater yam.</title>
        <authorList>
            <person name="Bredeson J.V."/>
            <person name="Lyons J.B."/>
            <person name="Oniyinde I.O."/>
            <person name="Okereke N.R."/>
            <person name="Kolade O."/>
            <person name="Nnabue I."/>
            <person name="Nwadili C.O."/>
            <person name="Hribova E."/>
            <person name="Parker M."/>
            <person name="Nwogha J."/>
            <person name="Shu S."/>
            <person name="Carlson J."/>
            <person name="Kariba R."/>
            <person name="Muthemba S."/>
            <person name="Knop K."/>
            <person name="Barton G.J."/>
            <person name="Sherwood A.V."/>
            <person name="Lopez-Montes A."/>
            <person name="Asiedu R."/>
            <person name="Jamnadass R."/>
            <person name="Muchugi A."/>
            <person name="Goodstein D."/>
            <person name="Egesi C.N."/>
            <person name="Featherston J."/>
            <person name="Asfaw A."/>
            <person name="Simpson G.G."/>
            <person name="Dolezel J."/>
            <person name="Hendre P.S."/>
            <person name="Van Deynze A."/>
            <person name="Kumar P.L."/>
            <person name="Obidiegwu J.E."/>
            <person name="Bhattacharjee R."/>
            <person name="Rokhsar D.S."/>
        </authorList>
    </citation>
    <scope>NUCLEOTIDE SEQUENCE [LARGE SCALE GENOMIC DNA]</scope>
    <source>
        <strain evidence="2">cv. TDa95/00328</strain>
    </source>
</reference>
<sequence length="416" mass="48013">MSDQRNAGVIGDRGSISREKIWGFGDWFPTKMCGSINFGRMMVISAFLRLGLIAYGEWQDAHMEVRYTDIDYFVFSDAAALVASGKSPFERSTYRYSPLLAFLLIPNSILHQSWGKLLFSSAGKVIQAAFWYGLVVHFRIYPIIYALPFVLVLNNQHARPGERILKKGSFRSGVTDPSSRASVVKPSTTSWKQLFCPWVLLRSSITINIFLFGLISGSIFFFCTALFFKLYGWEFLNEGLLYHLTRTDPRHNFSIYFYHIYLHHQHKFSLVEKLISFLPQLMVQLALIFRFAADLPFCLFLQTVSFVAFNKVITAQYFVWFFCLLPLILPWSSMKLKWKGLICISLWMGSQLHWLLWGYILEFKGRNVFIQLWLASILFLAANTVILLMVIHHHKFSRVFSSSLSAPDSTDTKKLD</sequence>
<comment type="caution">
    <text evidence="1">The sequence shown here is derived from an EMBL/GenBank/DDBJ whole genome shotgun (WGS) entry which is preliminary data.</text>
</comment>
<dbReference type="Proteomes" id="UP000827976">
    <property type="component" value="Chromosome 1"/>
</dbReference>